<feature type="domain" description="CHAD" evidence="1">
    <location>
        <begin position="13"/>
        <end position="280"/>
    </location>
</feature>
<dbReference type="Proteomes" id="UP000051686">
    <property type="component" value="Unassembled WGS sequence"/>
</dbReference>
<evidence type="ECO:0000313" key="3">
    <source>
        <dbReference type="Proteomes" id="UP000051686"/>
    </source>
</evidence>
<dbReference type="AlphaFoldDB" id="A0A0R1MBX1"/>
<accession>A0A0R1MBX1</accession>
<dbReference type="EMBL" id="AZEH01000025">
    <property type="protein sequence ID" value="KRL05353.1"/>
    <property type="molecule type" value="Genomic_DNA"/>
</dbReference>
<organism evidence="2 3">
    <name type="scientific">Liquorilactobacillus oeni DSM 19972</name>
    <dbReference type="NCBI Taxonomy" id="1423777"/>
    <lineage>
        <taxon>Bacteria</taxon>
        <taxon>Bacillati</taxon>
        <taxon>Bacillota</taxon>
        <taxon>Bacilli</taxon>
        <taxon>Lactobacillales</taxon>
        <taxon>Lactobacillaceae</taxon>
        <taxon>Liquorilactobacillus</taxon>
    </lineage>
</organism>
<dbReference type="STRING" id="1423777.FD46_GL000754"/>
<dbReference type="Gene3D" id="1.40.20.10">
    <property type="entry name" value="CHAD domain"/>
    <property type="match status" value="1"/>
</dbReference>
<evidence type="ECO:0000259" key="1">
    <source>
        <dbReference type="PROSITE" id="PS51708"/>
    </source>
</evidence>
<dbReference type="PROSITE" id="PS51708">
    <property type="entry name" value="CHAD"/>
    <property type="match status" value="1"/>
</dbReference>
<name>A0A0R1MBX1_9LACO</name>
<dbReference type="Pfam" id="PF05235">
    <property type="entry name" value="CHAD"/>
    <property type="match status" value="1"/>
</dbReference>
<dbReference type="InterPro" id="IPR038186">
    <property type="entry name" value="CHAD_dom_sf"/>
</dbReference>
<dbReference type="PANTHER" id="PTHR39339">
    <property type="entry name" value="SLR1444 PROTEIN"/>
    <property type="match status" value="1"/>
</dbReference>
<dbReference type="SMART" id="SM00880">
    <property type="entry name" value="CHAD"/>
    <property type="match status" value="1"/>
</dbReference>
<dbReference type="PATRIC" id="fig|1423777.3.peg.778"/>
<sequence>MANVLLSEILKREGRTMKSILTILQRQYDLIEKELIRYQNNPYDADRTHDLRVAIRTLRGLFKFLKRDLPPDIFADIDKSLSKAAKIFNDLREFDVLIAKSSEFAYNHPEKRTDYRHFFQNFRTKRKKVMRKTLTKTVQKKLTTNLTKVKDQLGILDFDEETDWNKYIYQELKRRKKKLTKFYDDLDFKDYTRVHHIRKKAKTLRYSATYFMDFAPKKAKKVRKKAKKIQDVCGNITDAHVNYGLLYDFAAQSDNQNDKNLLLRIAQAQQKVYNPDKKED</sequence>
<reference evidence="2 3" key="1">
    <citation type="journal article" date="2015" name="Genome Announc.">
        <title>Expanding the biotechnology potential of lactobacilli through comparative genomics of 213 strains and associated genera.</title>
        <authorList>
            <person name="Sun Z."/>
            <person name="Harris H.M."/>
            <person name="McCann A."/>
            <person name="Guo C."/>
            <person name="Argimon S."/>
            <person name="Zhang W."/>
            <person name="Yang X."/>
            <person name="Jeffery I.B."/>
            <person name="Cooney J.C."/>
            <person name="Kagawa T.F."/>
            <person name="Liu W."/>
            <person name="Song Y."/>
            <person name="Salvetti E."/>
            <person name="Wrobel A."/>
            <person name="Rasinkangas P."/>
            <person name="Parkhill J."/>
            <person name="Rea M.C."/>
            <person name="O'Sullivan O."/>
            <person name="Ritari J."/>
            <person name="Douillard F.P."/>
            <person name="Paul Ross R."/>
            <person name="Yang R."/>
            <person name="Briner A.E."/>
            <person name="Felis G.E."/>
            <person name="de Vos W.M."/>
            <person name="Barrangou R."/>
            <person name="Klaenhammer T.R."/>
            <person name="Caufield P.W."/>
            <person name="Cui Y."/>
            <person name="Zhang H."/>
            <person name="O'Toole P.W."/>
        </authorList>
    </citation>
    <scope>NUCLEOTIDE SEQUENCE [LARGE SCALE GENOMIC DNA]</scope>
    <source>
        <strain evidence="2 3">DSM 19972</strain>
    </source>
</reference>
<dbReference type="PANTHER" id="PTHR39339:SF1">
    <property type="entry name" value="CHAD DOMAIN-CONTAINING PROTEIN"/>
    <property type="match status" value="1"/>
</dbReference>
<protein>
    <recommendedName>
        <fullName evidence="1">CHAD domain-containing protein</fullName>
    </recommendedName>
</protein>
<comment type="caution">
    <text evidence="2">The sequence shown here is derived from an EMBL/GenBank/DDBJ whole genome shotgun (WGS) entry which is preliminary data.</text>
</comment>
<gene>
    <name evidence="2" type="ORF">FD46_GL000754</name>
</gene>
<proteinExistence type="predicted"/>
<keyword evidence="3" id="KW-1185">Reference proteome</keyword>
<dbReference type="InterPro" id="IPR007899">
    <property type="entry name" value="CHAD_dom"/>
</dbReference>
<evidence type="ECO:0000313" key="2">
    <source>
        <dbReference type="EMBL" id="KRL05353.1"/>
    </source>
</evidence>